<name>A0A8X6WKR7_TRICX</name>
<evidence type="ECO:0000313" key="2">
    <source>
        <dbReference type="Proteomes" id="UP000887159"/>
    </source>
</evidence>
<sequence length="80" mass="9008">MSGRNLLEDFTSGRMIGKLEERRDLTSAAEEFGINKNHSLPNHSKRYNLTSAAVNVVLHSNTKAMDDGPQNFESWLNDET</sequence>
<reference evidence="1" key="1">
    <citation type="submission" date="2020-08" db="EMBL/GenBank/DDBJ databases">
        <title>Multicomponent nature underlies the extraordinary mechanical properties of spider dragline silk.</title>
        <authorList>
            <person name="Kono N."/>
            <person name="Nakamura H."/>
            <person name="Mori M."/>
            <person name="Yoshida Y."/>
            <person name="Ohtoshi R."/>
            <person name="Malay A.D."/>
            <person name="Moran D.A.P."/>
            <person name="Tomita M."/>
            <person name="Numata K."/>
            <person name="Arakawa K."/>
        </authorList>
    </citation>
    <scope>NUCLEOTIDE SEQUENCE</scope>
</reference>
<accession>A0A8X6WKR7</accession>
<dbReference type="EMBL" id="BMAU01021438">
    <property type="protein sequence ID" value="GFY36908.1"/>
    <property type="molecule type" value="Genomic_DNA"/>
</dbReference>
<protein>
    <submittedName>
        <fullName evidence="1">Uncharacterized protein</fullName>
    </submittedName>
</protein>
<dbReference type="AlphaFoldDB" id="A0A8X6WKR7"/>
<evidence type="ECO:0000313" key="1">
    <source>
        <dbReference type="EMBL" id="GFY36908.1"/>
    </source>
</evidence>
<proteinExistence type="predicted"/>
<dbReference type="Proteomes" id="UP000887159">
    <property type="component" value="Unassembled WGS sequence"/>
</dbReference>
<keyword evidence="2" id="KW-1185">Reference proteome</keyword>
<comment type="caution">
    <text evidence="1">The sequence shown here is derived from an EMBL/GenBank/DDBJ whole genome shotgun (WGS) entry which is preliminary data.</text>
</comment>
<gene>
    <name evidence="1" type="ORF">TNCV_2568701</name>
</gene>
<organism evidence="1 2">
    <name type="scientific">Trichonephila clavipes</name>
    <name type="common">Golden silk orbweaver</name>
    <name type="synonym">Nephila clavipes</name>
    <dbReference type="NCBI Taxonomy" id="2585209"/>
    <lineage>
        <taxon>Eukaryota</taxon>
        <taxon>Metazoa</taxon>
        <taxon>Ecdysozoa</taxon>
        <taxon>Arthropoda</taxon>
        <taxon>Chelicerata</taxon>
        <taxon>Arachnida</taxon>
        <taxon>Araneae</taxon>
        <taxon>Araneomorphae</taxon>
        <taxon>Entelegynae</taxon>
        <taxon>Araneoidea</taxon>
        <taxon>Nephilidae</taxon>
        <taxon>Trichonephila</taxon>
    </lineage>
</organism>